<dbReference type="SUPFAM" id="SSF89562">
    <property type="entry name" value="RraA-like"/>
    <property type="match status" value="1"/>
</dbReference>
<comment type="subunit">
    <text evidence="4 10">Homotrimer.</text>
</comment>
<dbReference type="GO" id="GO:0046872">
    <property type="term" value="F:metal ion binding"/>
    <property type="evidence" value="ECO:0007669"/>
    <property type="project" value="UniProtKB-KW"/>
</dbReference>
<evidence type="ECO:0000256" key="5">
    <source>
        <dbReference type="ARBA" id="ARBA00022723"/>
    </source>
</evidence>
<accession>A0A937D8R9</accession>
<evidence type="ECO:0000256" key="1">
    <source>
        <dbReference type="ARBA" id="ARBA00001342"/>
    </source>
</evidence>
<dbReference type="NCBIfam" id="NF006875">
    <property type="entry name" value="PRK09372.1"/>
    <property type="match status" value="1"/>
</dbReference>
<evidence type="ECO:0000256" key="9">
    <source>
        <dbReference type="PIRSR" id="PIRSR605493-1"/>
    </source>
</evidence>
<dbReference type="Proteomes" id="UP000651057">
    <property type="component" value="Unassembled WGS sequence"/>
</dbReference>
<evidence type="ECO:0000256" key="8">
    <source>
        <dbReference type="ARBA" id="ARBA00047973"/>
    </source>
</evidence>
<dbReference type="GO" id="GO:0047443">
    <property type="term" value="F:4-hydroxy-4-methyl-2-oxoglutarate aldolase activity"/>
    <property type="evidence" value="ECO:0007669"/>
    <property type="project" value="UniProtKB-EC"/>
</dbReference>
<dbReference type="InterPro" id="IPR005493">
    <property type="entry name" value="RraA/RraA-like"/>
</dbReference>
<dbReference type="GO" id="GO:0008948">
    <property type="term" value="F:oxaloacetate decarboxylase activity"/>
    <property type="evidence" value="ECO:0007669"/>
    <property type="project" value="UniProtKB-EC"/>
</dbReference>
<dbReference type="EMBL" id="JAERQJ010000004">
    <property type="protein sequence ID" value="MBL0684340.1"/>
    <property type="molecule type" value="Genomic_DNA"/>
</dbReference>
<dbReference type="NCBIfam" id="TIGR01935">
    <property type="entry name" value="NOT-MenG"/>
    <property type="match status" value="1"/>
</dbReference>
<feature type="binding site" evidence="9">
    <location>
        <position position="100"/>
    </location>
    <ligand>
        <name>substrate</name>
    </ligand>
</feature>
<name>A0A937D8R9_9FLAO</name>
<dbReference type="RefSeq" id="WP_201920331.1">
    <property type="nucleotide sequence ID" value="NZ_BAABAX010000003.1"/>
</dbReference>
<dbReference type="GO" id="GO:0051252">
    <property type="term" value="P:regulation of RNA metabolic process"/>
    <property type="evidence" value="ECO:0007669"/>
    <property type="project" value="InterPro"/>
</dbReference>
<evidence type="ECO:0000256" key="6">
    <source>
        <dbReference type="ARBA" id="ARBA00023239"/>
    </source>
</evidence>
<comment type="catalytic activity">
    <reaction evidence="1 10">
        <text>4-hydroxy-4-methyl-2-oxoglutarate = 2 pyruvate</text>
        <dbReference type="Rhea" id="RHEA:22748"/>
        <dbReference type="ChEBI" id="CHEBI:15361"/>
        <dbReference type="ChEBI" id="CHEBI:58276"/>
        <dbReference type="EC" id="4.1.3.17"/>
    </reaction>
</comment>
<dbReference type="InterPro" id="IPR010203">
    <property type="entry name" value="RraA"/>
</dbReference>
<dbReference type="EC" id="4.1.1.112" evidence="10"/>
<dbReference type="Pfam" id="PF03737">
    <property type="entry name" value="RraA-like"/>
    <property type="match status" value="1"/>
</dbReference>
<comment type="cofactor">
    <cofactor evidence="9">
        <name>Mg(2+)</name>
        <dbReference type="ChEBI" id="CHEBI:18420"/>
    </cofactor>
</comment>
<keyword evidence="5 9" id="KW-0479">Metal-binding</keyword>
<dbReference type="PANTHER" id="PTHR33254">
    <property type="entry name" value="4-HYDROXY-4-METHYL-2-OXOGLUTARATE ALDOLASE 3-RELATED"/>
    <property type="match status" value="1"/>
</dbReference>
<comment type="catalytic activity">
    <reaction evidence="8 10">
        <text>oxaloacetate + H(+) = pyruvate + CO2</text>
        <dbReference type="Rhea" id="RHEA:15641"/>
        <dbReference type="ChEBI" id="CHEBI:15361"/>
        <dbReference type="ChEBI" id="CHEBI:15378"/>
        <dbReference type="ChEBI" id="CHEBI:16452"/>
        <dbReference type="ChEBI" id="CHEBI:16526"/>
        <dbReference type="EC" id="4.1.1.112"/>
    </reaction>
</comment>
<comment type="function">
    <text evidence="7 10">Catalyzes the aldol cleavage of 4-hydroxy-4-methyl-2-oxoglutarate (HMG) into 2 molecules of pyruvate. Also contains a secondary oxaloacetate (OAA) decarboxylase activity due to the common pyruvate enolate transition state formed following C-C bond cleavage in the retro-aldol and decarboxylation reactions.</text>
</comment>
<feature type="binding site" evidence="9">
    <location>
        <position position="101"/>
    </location>
    <ligand>
        <name>Mg(2+)</name>
        <dbReference type="ChEBI" id="CHEBI:18420"/>
    </ligand>
</feature>
<evidence type="ECO:0000256" key="10">
    <source>
        <dbReference type="RuleBase" id="RU004338"/>
    </source>
</evidence>
<comment type="cofactor">
    <cofactor evidence="2 10">
        <name>a divalent metal cation</name>
        <dbReference type="ChEBI" id="CHEBI:60240"/>
    </cofactor>
</comment>
<comment type="similarity">
    <text evidence="3 10">Belongs to the class II aldolase/RraA-like family.</text>
</comment>
<dbReference type="EC" id="4.1.3.17" evidence="10"/>
<evidence type="ECO:0000256" key="7">
    <source>
        <dbReference type="ARBA" id="ARBA00025046"/>
    </source>
</evidence>
<dbReference type="Gene3D" id="3.50.30.40">
    <property type="entry name" value="Ribonuclease E inhibitor RraA/RraA-like"/>
    <property type="match status" value="1"/>
</dbReference>
<evidence type="ECO:0000256" key="4">
    <source>
        <dbReference type="ARBA" id="ARBA00011233"/>
    </source>
</evidence>
<keyword evidence="9" id="KW-0460">Magnesium</keyword>
<dbReference type="CDD" id="cd16841">
    <property type="entry name" value="RraA_family"/>
    <property type="match status" value="1"/>
</dbReference>
<organism evidence="11 12">
    <name type="scientific">Aquimarina mytili</name>
    <dbReference type="NCBI Taxonomy" id="874423"/>
    <lineage>
        <taxon>Bacteria</taxon>
        <taxon>Pseudomonadati</taxon>
        <taxon>Bacteroidota</taxon>
        <taxon>Flavobacteriia</taxon>
        <taxon>Flavobacteriales</taxon>
        <taxon>Flavobacteriaceae</taxon>
        <taxon>Aquimarina</taxon>
    </lineage>
</organism>
<proteinExistence type="inferred from homology"/>
<dbReference type="GO" id="GO:0008428">
    <property type="term" value="F:ribonuclease inhibitor activity"/>
    <property type="evidence" value="ECO:0007669"/>
    <property type="project" value="InterPro"/>
</dbReference>
<evidence type="ECO:0000256" key="3">
    <source>
        <dbReference type="ARBA" id="ARBA00008621"/>
    </source>
</evidence>
<dbReference type="AlphaFoldDB" id="A0A937D8R9"/>
<gene>
    <name evidence="11" type="primary">rraA</name>
    <name evidence="11" type="ORF">JJQ60_12505</name>
</gene>
<protein>
    <recommendedName>
        <fullName evidence="10">4-hydroxy-4-methyl-2-oxoglutarate aldolase</fullName>
        <shortName evidence="10">HMG aldolase</shortName>
        <ecNumber evidence="10">4.1.1.112</ecNumber>
        <ecNumber evidence="10">4.1.3.17</ecNumber>
    </recommendedName>
    <alternativeName>
        <fullName evidence="10">Oxaloacetate decarboxylase</fullName>
    </alternativeName>
</protein>
<dbReference type="PANTHER" id="PTHR33254:SF4">
    <property type="entry name" value="4-HYDROXY-4-METHYL-2-OXOGLUTARATE ALDOLASE 3-RELATED"/>
    <property type="match status" value="1"/>
</dbReference>
<evidence type="ECO:0000313" key="12">
    <source>
        <dbReference type="Proteomes" id="UP000651057"/>
    </source>
</evidence>
<sequence length="163" mass="17991">MNNINFQTADLSDQYPSDLSCATPIFKSFGKKTAFWGEITTLKLFEDNSFVRKQLETNGKGKVLVVDGGGSLRCALVGDRLAQLAIDNQWEGIIVYGCIRDSKIINTMDVAIRAIHTCPIKSIKRNIGEEDINVAFASIKFIPGNFVYVDEDGILVSAQNLLK</sequence>
<keyword evidence="12" id="KW-1185">Reference proteome</keyword>
<keyword evidence="6 10" id="KW-0456">Lyase</keyword>
<reference evidence="11" key="1">
    <citation type="submission" date="2021-01" db="EMBL/GenBank/DDBJ databases">
        <authorList>
            <person name="Zhong Y.L."/>
        </authorList>
    </citation>
    <scope>NUCLEOTIDE SEQUENCE</scope>
    <source>
        <strain evidence="11">KCTC 23302</strain>
    </source>
</reference>
<evidence type="ECO:0000313" key="11">
    <source>
        <dbReference type="EMBL" id="MBL0684340.1"/>
    </source>
</evidence>
<evidence type="ECO:0000256" key="2">
    <source>
        <dbReference type="ARBA" id="ARBA00001968"/>
    </source>
</evidence>
<dbReference type="InterPro" id="IPR036704">
    <property type="entry name" value="RraA/RraA-like_sf"/>
</dbReference>
<feature type="binding site" evidence="9">
    <location>
        <begin position="78"/>
        <end position="81"/>
    </location>
    <ligand>
        <name>substrate</name>
    </ligand>
</feature>
<comment type="caution">
    <text evidence="11">The sequence shown here is derived from an EMBL/GenBank/DDBJ whole genome shotgun (WGS) entry which is preliminary data.</text>
</comment>